<accession>A0ABV5P1M1</accession>
<evidence type="ECO:0008006" key="3">
    <source>
        <dbReference type="Google" id="ProtNLM"/>
    </source>
</evidence>
<reference evidence="1 2" key="1">
    <citation type="submission" date="2024-09" db="EMBL/GenBank/DDBJ databases">
        <authorList>
            <person name="Sun Q."/>
            <person name="Mori K."/>
        </authorList>
    </citation>
    <scope>NUCLEOTIDE SEQUENCE [LARGE SCALE GENOMIC DNA]</scope>
    <source>
        <strain evidence="1 2">JCM 3324</strain>
    </source>
</reference>
<name>A0ABV5P1M1_9ACTN</name>
<keyword evidence="2" id="KW-1185">Reference proteome</keyword>
<dbReference type="InterPro" id="IPR013324">
    <property type="entry name" value="RNA_pol_sigma_r3/r4-like"/>
</dbReference>
<organism evidence="1 2">
    <name type="scientific">Nonomuraea salmonea</name>
    <dbReference type="NCBI Taxonomy" id="46181"/>
    <lineage>
        <taxon>Bacteria</taxon>
        <taxon>Bacillati</taxon>
        <taxon>Actinomycetota</taxon>
        <taxon>Actinomycetes</taxon>
        <taxon>Streptosporangiales</taxon>
        <taxon>Streptosporangiaceae</taxon>
        <taxon>Nonomuraea</taxon>
    </lineage>
</organism>
<comment type="caution">
    <text evidence="1">The sequence shown here is derived from an EMBL/GenBank/DDBJ whole genome shotgun (WGS) entry which is preliminary data.</text>
</comment>
<dbReference type="RefSeq" id="WP_345391511.1">
    <property type="nucleotide sequence ID" value="NZ_BAAAXS010000001.1"/>
</dbReference>
<evidence type="ECO:0000313" key="2">
    <source>
        <dbReference type="Proteomes" id="UP001589568"/>
    </source>
</evidence>
<dbReference type="Proteomes" id="UP001589568">
    <property type="component" value="Unassembled WGS sequence"/>
</dbReference>
<protein>
    <recommendedName>
        <fullName evidence="3">Sigma-70 family RNA polymerase sigma factor</fullName>
    </recommendedName>
</protein>
<evidence type="ECO:0000313" key="1">
    <source>
        <dbReference type="EMBL" id="MFB9476417.1"/>
    </source>
</evidence>
<dbReference type="EMBL" id="JBHMCF010000050">
    <property type="protein sequence ID" value="MFB9476417.1"/>
    <property type="molecule type" value="Genomic_DNA"/>
</dbReference>
<dbReference type="Gene3D" id="1.10.10.10">
    <property type="entry name" value="Winged helix-like DNA-binding domain superfamily/Winged helix DNA-binding domain"/>
    <property type="match status" value="1"/>
</dbReference>
<dbReference type="InterPro" id="IPR036388">
    <property type="entry name" value="WH-like_DNA-bd_sf"/>
</dbReference>
<gene>
    <name evidence="1" type="ORF">ACFFR3_43585</name>
</gene>
<dbReference type="SUPFAM" id="SSF88659">
    <property type="entry name" value="Sigma3 and sigma4 domains of RNA polymerase sigma factors"/>
    <property type="match status" value="1"/>
</dbReference>
<proteinExistence type="predicted"/>
<sequence>MLKGMIRTGAIKRLCFEKDVVLVMSDDEQRALRLSLEDRDQLAVDSIIGAIEYFRRKVLKPGKWDPELGASINTYFLGACAFGFQAAFRKWSAQRKAQLRQYGYGMLADTAWSHLAEAIDPATAAANGDTLRRIFSEAQPEARLICGLILRDLSQQEIGDRLGMTTRAVEGHMRRLRVTVRRMIRRGQIDHARSPRTVKDHSA</sequence>